<dbReference type="FunFam" id="1.20.1260.60:FF:000002">
    <property type="entry name" value="Vacuolar protein sorting-associated protein IST1"/>
    <property type="match status" value="1"/>
</dbReference>
<dbReference type="PANTHER" id="PTHR46366">
    <property type="entry name" value="PRO-APOPTOTIC SERINE PROTEASE NMA111"/>
    <property type="match status" value="1"/>
</dbReference>
<proteinExistence type="inferred from homology"/>
<dbReference type="CDD" id="cd06786">
    <property type="entry name" value="cpPDZ1_ScNma111-like"/>
    <property type="match status" value="1"/>
</dbReference>
<dbReference type="InterPro" id="IPR036034">
    <property type="entry name" value="PDZ_sf"/>
</dbReference>
<evidence type="ECO:0000256" key="6">
    <source>
        <dbReference type="ARBA" id="ARBA00022703"/>
    </source>
</evidence>
<dbReference type="Proteomes" id="UP000782241">
    <property type="component" value="Unassembled WGS sequence"/>
</dbReference>
<gene>
    <name evidence="10" type="ORF">KAF25_010668</name>
</gene>
<evidence type="ECO:0000313" key="11">
    <source>
        <dbReference type="Proteomes" id="UP000782241"/>
    </source>
</evidence>
<evidence type="ECO:0000259" key="9">
    <source>
        <dbReference type="Pfam" id="PF12812"/>
    </source>
</evidence>
<dbReference type="SUPFAM" id="SSF50156">
    <property type="entry name" value="PDZ domain-like"/>
    <property type="match status" value="2"/>
</dbReference>
<dbReference type="CDD" id="cd06719">
    <property type="entry name" value="PDZ2-4_Nma111p-like"/>
    <property type="match status" value="2"/>
</dbReference>
<dbReference type="PRINTS" id="PR00834">
    <property type="entry name" value="PROTEASES2C"/>
</dbReference>
<comment type="similarity">
    <text evidence="3">Belongs to the peptidase S1C family.</text>
</comment>
<reference evidence="10" key="1">
    <citation type="submission" date="2021-04" db="EMBL/GenBank/DDBJ databases">
        <title>Draft genome of Fusarium avenaceum strain F156N33, isolated from an atmospheric sample in Virginia.</title>
        <authorList>
            <person name="Yang S."/>
            <person name="Vinatzer B.A."/>
            <person name="Coleman J."/>
        </authorList>
    </citation>
    <scope>NUCLEOTIDE SEQUENCE</scope>
    <source>
        <strain evidence="10">F156N33</strain>
    </source>
</reference>
<organism evidence="10 11">
    <name type="scientific">Fusarium avenaceum</name>
    <dbReference type="NCBI Taxonomy" id="40199"/>
    <lineage>
        <taxon>Eukaryota</taxon>
        <taxon>Fungi</taxon>
        <taxon>Dikarya</taxon>
        <taxon>Ascomycota</taxon>
        <taxon>Pezizomycotina</taxon>
        <taxon>Sordariomycetes</taxon>
        <taxon>Hypocreomycetidae</taxon>
        <taxon>Hypocreales</taxon>
        <taxon>Nectriaceae</taxon>
        <taxon>Fusarium</taxon>
        <taxon>Fusarium tricinctum species complex</taxon>
    </lineage>
</organism>
<keyword evidence="7" id="KW-0677">Repeat</keyword>
<evidence type="ECO:0000256" key="4">
    <source>
        <dbReference type="ARBA" id="ARBA00020338"/>
    </source>
</evidence>
<accession>A0A9P7GWW8</accession>
<dbReference type="GO" id="GO:0006508">
    <property type="term" value="P:proteolysis"/>
    <property type="evidence" value="ECO:0007669"/>
    <property type="project" value="InterPro"/>
</dbReference>
<dbReference type="InterPro" id="IPR025926">
    <property type="entry name" value="PDZ-like_dom"/>
</dbReference>
<comment type="caution">
    <text evidence="10">The sequence shown here is derived from an EMBL/GenBank/DDBJ whole genome shotgun (WGS) entry which is preliminary data.</text>
</comment>
<dbReference type="GO" id="GO:0004252">
    <property type="term" value="F:serine-type endopeptidase activity"/>
    <property type="evidence" value="ECO:0007669"/>
    <property type="project" value="InterPro"/>
</dbReference>
<name>A0A9P7GWW8_9HYPO</name>
<comment type="similarity">
    <text evidence="2">Belongs to the IST1 family.</text>
</comment>
<dbReference type="InterPro" id="IPR009003">
    <property type="entry name" value="Peptidase_S1_PA"/>
</dbReference>
<protein>
    <recommendedName>
        <fullName evidence="4">Pro-apoptotic serine protease NMA111</fullName>
    </recommendedName>
    <alternativeName>
        <fullName evidence="5">Pro-apoptotic serine protease nma111</fullName>
    </alternativeName>
</protein>
<feature type="compositionally biased region" description="Acidic residues" evidence="8">
    <location>
        <begin position="1199"/>
        <end position="1213"/>
    </location>
</feature>
<dbReference type="InterPro" id="IPR001940">
    <property type="entry name" value="Peptidase_S1C"/>
</dbReference>
<keyword evidence="6" id="KW-0053">Apoptosis</keyword>
<feature type="region of interest" description="Disordered" evidence="8">
    <location>
        <begin position="1"/>
        <end position="57"/>
    </location>
</feature>
<dbReference type="GO" id="GO:0015031">
    <property type="term" value="P:protein transport"/>
    <property type="evidence" value="ECO:0007669"/>
    <property type="project" value="InterPro"/>
</dbReference>
<comment type="function">
    <text evidence="1">Nuclear serine protease which mediates apoptosis.</text>
</comment>
<dbReference type="InterPro" id="IPR042277">
    <property type="entry name" value="IST1-like"/>
</dbReference>
<evidence type="ECO:0000256" key="2">
    <source>
        <dbReference type="ARBA" id="ARBA00005536"/>
    </source>
</evidence>
<evidence type="ECO:0000313" key="10">
    <source>
        <dbReference type="EMBL" id="KAG5658487.1"/>
    </source>
</evidence>
<dbReference type="EMBL" id="JAGPUO010000014">
    <property type="protein sequence ID" value="KAG5658487.1"/>
    <property type="molecule type" value="Genomic_DNA"/>
</dbReference>
<dbReference type="Gene3D" id="2.30.42.10">
    <property type="match status" value="1"/>
</dbReference>
<dbReference type="SUPFAM" id="SSF50494">
    <property type="entry name" value="Trypsin-like serine proteases"/>
    <property type="match status" value="2"/>
</dbReference>
<dbReference type="InterPro" id="IPR005061">
    <property type="entry name" value="Ist1"/>
</dbReference>
<feature type="domain" description="PDZ-like" evidence="9">
    <location>
        <begin position="390"/>
        <end position="466"/>
    </location>
</feature>
<evidence type="ECO:0000256" key="8">
    <source>
        <dbReference type="SAM" id="MobiDB-lite"/>
    </source>
</evidence>
<evidence type="ECO:0000256" key="3">
    <source>
        <dbReference type="ARBA" id="ARBA00010541"/>
    </source>
</evidence>
<feature type="compositionally biased region" description="Basic and acidic residues" evidence="8">
    <location>
        <begin position="1277"/>
        <end position="1291"/>
    </location>
</feature>
<evidence type="ECO:0000256" key="7">
    <source>
        <dbReference type="ARBA" id="ARBA00022737"/>
    </source>
</evidence>
<dbReference type="Gene3D" id="2.40.10.120">
    <property type="match status" value="1"/>
</dbReference>
<dbReference type="Pfam" id="PF12812">
    <property type="entry name" value="PDZ_1"/>
    <property type="match status" value="2"/>
</dbReference>
<feature type="compositionally biased region" description="Acidic residues" evidence="8">
    <location>
        <begin position="42"/>
        <end position="51"/>
    </location>
</feature>
<feature type="region of interest" description="Disordered" evidence="8">
    <location>
        <begin position="1190"/>
        <end position="1311"/>
    </location>
</feature>
<evidence type="ECO:0000256" key="5">
    <source>
        <dbReference type="ARBA" id="ARBA00021524"/>
    </source>
</evidence>
<feature type="compositionally biased region" description="Polar residues" evidence="8">
    <location>
        <begin position="1251"/>
        <end position="1264"/>
    </location>
</feature>
<keyword evidence="11" id="KW-1185">Reference proteome</keyword>
<feature type="domain" description="PDZ-like" evidence="9">
    <location>
        <begin position="865"/>
        <end position="942"/>
    </location>
</feature>
<dbReference type="Pfam" id="PF03398">
    <property type="entry name" value="Ist1"/>
    <property type="match status" value="1"/>
</dbReference>
<dbReference type="Gene3D" id="1.20.1260.60">
    <property type="entry name" value="Vacuolar protein sorting-associated protein Ist1"/>
    <property type="match status" value="1"/>
</dbReference>
<evidence type="ECO:0000256" key="1">
    <source>
        <dbReference type="ARBA" id="ARBA00002558"/>
    </source>
</evidence>
<sequence length="1311" mass="144969">MNGAASSPRVKRKAPGSPDQAPAPKRAVNGKHSPNDNTPDIVEFDDQSDMTDDLHPHAMYIGTPGSLGEWQDTIQKVVRNVVAIRFCQTCSFDTDSALTSEATGYVVDSERGYILTNRHVVGAGPFWGHCVFDNHEEVDCYPVYRDPVHDFGILRYDPKAIKYMHIDGLELRPDLAKVGTEIRVVGNDAGEKLSILSGIISRLDRNAPEYGEGYSDFNTCYYQANAAASGGSSGSPVVNKDGCAVALQAGGRSDGASTDYFLPLDRPLRALQCIQSGNPVTRGDIQCQFLLKPFDECRRLGLSPEWEAAMRKQFPEETNMLVAEIVLPQGPSDKKIEEGDVLIKINGELITQFIRLDDIMDSNVDNTIKLHLQRGGEDVEVEIKVGDLHKITPDRFVSAAGASFHDLSYQQARLYAVAVKGVYVCESAGSFRFDNTDNGWIVQTIDHKKVPDLETFIQVMKAIPDRARVVVTYKHLRDLHTLNTTVAYIDRHWASKMKLAVRNDESGVWDFTDLGDPLPPVAPARRSASFIQLEHMPHPGIADLIRSFVHINCTMPLKLDGFPKNRRWGMGLVIDAEKGLVLISRAIVPYDLCDITVTIADSIIVEGKVVFLHPLQNYAIIQYDPSLVDAPVKSARLSNEILTQGAKTYFLGYNRIGRVVHGSTSVTEITAVAIPANSGAPRYRAVNVDAITIDSNLGSTCNSGVLVAPDGTVQALWLSYLGERSPHTSRDEEYYLGLGTKTLLPVVESVQKGVNPKLRMLSVEFRSVQMSQASVMGVSDEWIKKVTQANPSHHQLFMVSKRTFERVNHPVSLLEGDIILTLNGKICTTISDFDLMYSRELLDAVIVRECEEVHLQLPTVAADDMETDHAVSFCGAILHRPHQAVRQQISKLHSEVYVSSRIRGSPAYQYGVAPTNFITHVNGTSTPDLNSFIAATREIPDNTYFRLKAVTFDCVPWVITMKKNDHYFPTMEWIKDDKEACGWRRVTYEDGAVFKGEGPDGTNLCYTIPRSFIMAPGASLITKLKVQLKLTIARLRMVQQRDEQLGKAARRAMAQLLEAGKEDSARIRVENIIRSDITSELHEILELYCELLLARSGLLEAHTVDPGLEEAIQSLIYAAPKTEIKELGTVRTLLAEKYGKEYVLSATENADGKVNDKVVKKLSVTPPREELVVGYLEEIARAYGVDWPKRQAVSPPPELLDDDDEDDEVDDDDKPSGGQKQRVLETPLGADTKDPVLNTPVKKLAGGGPTSPLTVTPPRMTTDNIHPKVTLGSVELKPSKKMESASRKGEPDGSIPDLGDLERRFAALKKR</sequence>
<dbReference type="Pfam" id="PF13365">
    <property type="entry name" value="Trypsin_2"/>
    <property type="match status" value="1"/>
</dbReference>
<dbReference type="GO" id="GO:0006915">
    <property type="term" value="P:apoptotic process"/>
    <property type="evidence" value="ECO:0007669"/>
    <property type="project" value="UniProtKB-KW"/>
</dbReference>
<dbReference type="PANTHER" id="PTHR46366:SF8">
    <property type="entry name" value="PRO-APOPTOTIC SERINE PROTEASE NMA111"/>
    <property type="match status" value="1"/>
</dbReference>